<proteinExistence type="predicted"/>
<comment type="caution">
    <text evidence="1">The sequence shown here is derived from an EMBL/GenBank/DDBJ whole genome shotgun (WGS) entry which is preliminary data.</text>
</comment>
<protein>
    <submittedName>
        <fullName evidence="1">Uncharacterized protein</fullName>
    </submittedName>
</protein>
<gene>
    <name evidence="1" type="ORF">H6F99_24930</name>
</gene>
<accession>A0ABR8C3W5</accession>
<dbReference type="RefSeq" id="WP_190384551.1">
    <property type="nucleotide sequence ID" value="NZ_JACJQT010000115.1"/>
</dbReference>
<keyword evidence="2" id="KW-1185">Reference proteome</keyword>
<name>A0ABR8C3W5_APHFL</name>
<evidence type="ECO:0000313" key="1">
    <source>
        <dbReference type="EMBL" id="MBD2281396.1"/>
    </source>
</evidence>
<dbReference type="EMBL" id="JACJQT010000115">
    <property type="protein sequence ID" value="MBD2281396.1"/>
    <property type="molecule type" value="Genomic_DNA"/>
</dbReference>
<dbReference type="Proteomes" id="UP000606721">
    <property type="component" value="Unassembled WGS sequence"/>
</dbReference>
<sequence length="65" mass="7654">MTFDYQMINLLREGNIAGAKALIATKYPGISRYRVTMYVNAYRRLIIAREAMRQAQKDRLIYHQS</sequence>
<organism evidence="1 2">
    <name type="scientific">Aphanizomenon flos-aquae FACHB-1040</name>
    <dbReference type="NCBI Taxonomy" id="2692887"/>
    <lineage>
        <taxon>Bacteria</taxon>
        <taxon>Bacillati</taxon>
        <taxon>Cyanobacteriota</taxon>
        <taxon>Cyanophyceae</taxon>
        <taxon>Nostocales</taxon>
        <taxon>Aphanizomenonaceae</taxon>
        <taxon>Aphanizomenon</taxon>
    </lineage>
</organism>
<reference evidence="1 2" key="1">
    <citation type="journal article" date="2020" name="ISME J.">
        <title>Comparative genomics reveals insights into cyanobacterial evolution and habitat adaptation.</title>
        <authorList>
            <person name="Chen M.Y."/>
            <person name="Teng W.K."/>
            <person name="Zhao L."/>
            <person name="Hu C.X."/>
            <person name="Zhou Y.K."/>
            <person name="Han B.P."/>
            <person name="Song L.R."/>
            <person name="Shu W.S."/>
        </authorList>
    </citation>
    <scope>NUCLEOTIDE SEQUENCE [LARGE SCALE GENOMIC DNA]</scope>
    <source>
        <strain evidence="1 2">FACHB-1040</strain>
    </source>
</reference>
<evidence type="ECO:0000313" key="2">
    <source>
        <dbReference type="Proteomes" id="UP000606721"/>
    </source>
</evidence>